<protein>
    <submittedName>
        <fullName evidence="1">Uncharacterized protein</fullName>
    </submittedName>
</protein>
<reference evidence="1 2" key="1">
    <citation type="journal article" date="2021" name="Hortic Res">
        <title>High-quality reference genome and annotation aids understanding of berry development for evergreen blueberry (Vaccinium darrowii).</title>
        <authorList>
            <person name="Yu J."/>
            <person name="Hulse-Kemp A.M."/>
            <person name="Babiker E."/>
            <person name="Staton M."/>
        </authorList>
    </citation>
    <scope>NUCLEOTIDE SEQUENCE [LARGE SCALE GENOMIC DNA]</scope>
    <source>
        <strain evidence="2">cv. NJ 8807/NJ 8810</strain>
        <tissue evidence="1">Young leaf</tissue>
    </source>
</reference>
<name>A0ACB7Z350_9ERIC</name>
<sequence>MGQWTATELPSVLRINLLLLPMADHRILQSSSSSSTVKYGCSLNGREGKVAVLLRTWEGKVLMAGPNRWDYLQACKCKDSIGLSNACGSFRSAHVENGDIFTVSISGEQPGLDYRWVICMEGWTVLKGSHTGKTILRYLLRKLNNLQQKAQYHLQSSLGNNELHLLKLDAKSYSLFYEENKESYRIVADKKHIAAWHGRASLGAQRSSRQATINVTQKAVPAGLRKLLKIGHAVNPRDQVLLQSLALVEYNYSTANLARALIQRASQVDPRDQPVWIRLDFWIPNYSYKGMKDNAA</sequence>
<evidence type="ECO:0000313" key="1">
    <source>
        <dbReference type="EMBL" id="KAH7860195.1"/>
    </source>
</evidence>
<gene>
    <name evidence="1" type="ORF">Vadar_010455</name>
</gene>
<organism evidence="1 2">
    <name type="scientific">Vaccinium darrowii</name>
    <dbReference type="NCBI Taxonomy" id="229202"/>
    <lineage>
        <taxon>Eukaryota</taxon>
        <taxon>Viridiplantae</taxon>
        <taxon>Streptophyta</taxon>
        <taxon>Embryophyta</taxon>
        <taxon>Tracheophyta</taxon>
        <taxon>Spermatophyta</taxon>
        <taxon>Magnoliopsida</taxon>
        <taxon>eudicotyledons</taxon>
        <taxon>Gunneridae</taxon>
        <taxon>Pentapetalae</taxon>
        <taxon>asterids</taxon>
        <taxon>Ericales</taxon>
        <taxon>Ericaceae</taxon>
        <taxon>Vaccinioideae</taxon>
        <taxon>Vaccinieae</taxon>
        <taxon>Vaccinium</taxon>
    </lineage>
</organism>
<accession>A0ACB7Z350</accession>
<evidence type="ECO:0000313" key="2">
    <source>
        <dbReference type="Proteomes" id="UP000828048"/>
    </source>
</evidence>
<keyword evidence="2" id="KW-1185">Reference proteome</keyword>
<comment type="caution">
    <text evidence="1">The sequence shown here is derived from an EMBL/GenBank/DDBJ whole genome shotgun (WGS) entry which is preliminary data.</text>
</comment>
<proteinExistence type="predicted"/>
<dbReference type="Proteomes" id="UP000828048">
    <property type="component" value="Chromosome 4"/>
</dbReference>
<dbReference type="EMBL" id="CM037154">
    <property type="protein sequence ID" value="KAH7860195.1"/>
    <property type="molecule type" value="Genomic_DNA"/>
</dbReference>